<reference evidence="4" key="1">
    <citation type="submission" date="2017-01" db="EMBL/GenBank/DDBJ databases">
        <title>Comparative genomics of anhydrobiosis in the tardigrade Hypsibius dujardini.</title>
        <authorList>
            <person name="Yoshida Y."/>
            <person name="Koutsovoulos G."/>
            <person name="Laetsch D."/>
            <person name="Stevens L."/>
            <person name="Kumar S."/>
            <person name="Horikawa D."/>
            <person name="Ishino K."/>
            <person name="Komine S."/>
            <person name="Tomita M."/>
            <person name="Blaxter M."/>
            <person name="Arakawa K."/>
        </authorList>
    </citation>
    <scope>NUCLEOTIDE SEQUENCE [LARGE SCALE GENOMIC DNA]</scope>
    <source>
        <strain evidence="4">Z151</strain>
    </source>
</reference>
<feature type="compositionally biased region" description="Polar residues" evidence="1">
    <location>
        <begin position="26"/>
        <end position="56"/>
    </location>
</feature>
<sequence length="210" mass="21822">MFKLICWTSVAVGFLACLTFAKPTKSRTTGASGSGNSTQGSVDHNQTAGNTSQGLNASHLPHVNRPTTRAHQGSLSGNHSHHHGPHHGGNHTGGVKPPHFNQTQIDAFIEMIHNASAANNTDIIESGEDIIGNRTFIPARVKGGSGGGQQQSNMNWMLPFMMQNQNNMAARQDTGMDGGGGGAAAGGGGMDWMSMSMMMQNQNQGGGGSG</sequence>
<evidence type="ECO:0000313" key="3">
    <source>
        <dbReference type="EMBL" id="OQV19131.1"/>
    </source>
</evidence>
<feature type="chain" id="PRO_5010728866" evidence="2">
    <location>
        <begin position="22"/>
        <end position="210"/>
    </location>
</feature>
<dbReference type="AlphaFoldDB" id="A0A1W0WVA2"/>
<feature type="signal peptide" evidence="2">
    <location>
        <begin position="1"/>
        <end position="21"/>
    </location>
</feature>
<feature type="region of interest" description="Disordered" evidence="1">
    <location>
        <begin position="25"/>
        <end position="100"/>
    </location>
</feature>
<protein>
    <submittedName>
        <fullName evidence="3">Uncharacterized protein</fullName>
    </submittedName>
</protein>
<feature type="compositionally biased region" description="Basic residues" evidence="1">
    <location>
        <begin position="79"/>
        <end position="89"/>
    </location>
</feature>
<evidence type="ECO:0000256" key="2">
    <source>
        <dbReference type="SAM" id="SignalP"/>
    </source>
</evidence>
<comment type="caution">
    <text evidence="3">The sequence shown here is derived from an EMBL/GenBank/DDBJ whole genome shotgun (WGS) entry which is preliminary data.</text>
</comment>
<evidence type="ECO:0000313" key="4">
    <source>
        <dbReference type="Proteomes" id="UP000192578"/>
    </source>
</evidence>
<proteinExistence type="predicted"/>
<gene>
    <name evidence="3" type="ORF">BV898_06770</name>
</gene>
<organism evidence="3 4">
    <name type="scientific">Hypsibius exemplaris</name>
    <name type="common">Freshwater tardigrade</name>
    <dbReference type="NCBI Taxonomy" id="2072580"/>
    <lineage>
        <taxon>Eukaryota</taxon>
        <taxon>Metazoa</taxon>
        <taxon>Ecdysozoa</taxon>
        <taxon>Tardigrada</taxon>
        <taxon>Eutardigrada</taxon>
        <taxon>Parachela</taxon>
        <taxon>Hypsibioidea</taxon>
        <taxon>Hypsibiidae</taxon>
        <taxon>Hypsibius</taxon>
    </lineage>
</organism>
<dbReference type="EMBL" id="MTYJ01000042">
    <property type="protein sequence ID" value="OQV19131.1"/>
    <property type="molecule type" value="Genomic_DNA"/>
</dbReference>
<keyword evidence="2" id="KW-0732">Signal</keyword>
<accession>A0A1W0WVA2</accession>
<keyword evidence="4" id="KW-1185">Reference proteome</keyword>
<name>A0A1W0WVA2_HYPEX</name>
<dbReference type="Proteomes" id="UP000192578">
    <property type="component" value="Unassembled WGS sequence"/>
</dbReference>
<dbReference type="PROSITE" id="PS51257">
    <property type="entry name" value="PROKAR_LIPOPROTEIN"/>
    <property type="match status" value="1"/>
</dbReference>
<evidence type="ECO:0000256" key="1">
    <source>
        <dbReference type="SAM" id="MobiDB-lite"/>
    </source>
</evidence>